<proteinExistence type="predicted"/>
<evidence type="ECO:0000313" key="2">
    <source>
        <dbReference type="Proteomes" id="UP000002333"/>
    </source>
</evidence>
<sequence length="384" mass="43618">MFNFQMDNILSLHGLIGESKTEGITPLGKFKTKPYTSIPLEVVQNNIDADKSNMAINNKGVILYEHNDQKVYWKTFGSSQLVMRHEVTDLDWSFDVCQLYPTIEGFVGIYKNNTSTKTLAWYTIIEYTDEGYLYKKHEVSIPQDATGSNGAYIHKVVQDPVTKQFIFIFSSFATTATYLLVMDETLSKRIKATFVEATYSLNTKLREYMAYDGWLYGASATNSSNYCKMKYNSQEDVSASFKNFYSSYATATVTDPEIGLSYCLISGSVKNSNNGVTFVDVPKLLYHSQDDHLSCASMSPNPKNGFIINGRSKRMFEVYFKNSKLETGDSYPRPECRVITEFNISTSYDCSKCFLSYDNKTCLIIFYDQDRNGVTDSTTQVYGR</sequence>
<dbReference type="KEGG" id="cbi:CLJ_B1925"/>
<reference evidence="1 2" key="1">
    <citation type="journal article" date="2007" name="PLoS ONE">
        <title>Analysis of the neurotoxin complex genes in Clostridium botulinum A1-A4 and B1 strains: BoNT/A3, /Ba4 and /B1 clusters are located within plasmids.</title>
        <authorList>
            <person name="Smith T.J."/>
            <person name="Hill K.K."/>
            <person name="Foley B.T."/>
            <person name="Detter J.C."/>
            <person name="Munk A.C."/>
            <person name="Bruce D.C."/>
            <person name="Doggett N.A."/>
            <person name="Smith L.A."/>
            <person name="Marks J.D."/>
            <person name="Xie G."/>
            <person name="Brettin T.S."/>
        </authorList>
    </citation>
    <scope>NUCLEOTIDE SEQUENCE [LARGE SCALE GENOMIC DNA]</scope>
    <source>
        <strain evidence="2">657 / Type Ba4</strain>
    </source>
</reference>
<evidence type="ECO:0000313" key="1">
    <source>
        <dbReference type="EMBL" id="ACQ55046.1"/>
    </source>
</evidence>
<gene>
    <name evidence="1" type="ordered locus">CLJ_B1925</name>
</gene>
<dbReference type="EMBL" id="CP001083">
    <property type="protein sequence ID" value="ACQ55046.1"/>
    <property type="molecule type" value="Genomic_DNA"/>
</dbReference>
<reference evidence="2" key="2">
    <citation type="submission" date="2008-05" db="EMBL/GenBank/DDBJ databases">
        <title>Genome sequence of Clostridium botulinum Ba4 strain 657.</title>
        <authorList>
            <person name="Shrivastava S."/>
            <person name="Brown J.L."/>
            <person name="Bruce D."/>
            <person name="Detter C."/>
            <person name="Munk C."/>
            <person name="Smith L.A."/>
            <person name="Smith T.J."/>
            <person name="Sutton G."/>
            <person name="Brettin T.S."/>
        </authorList>
    </citation>
    <scope>NUCLEOTIDE SEQUENCE [LARGE SCALE GENOMIC DNA]</scope>
    <source>
        <strain evidence="2">657 / Type Ba4</strain>
    </source>
</reference>
<accession>A0A3F3A5T8</accession>
<organism evidence="1 2">
    <name type="scientific">Clostridium botulinum (strain 657 / Type Ba4)</name>
    <dbReference type="NCBI Taxonomy" id="515621"/>
    <lineage>
        <taxon>Bacteria</taxon>
        <taxon>Bacillati</taxon>
        <taxon>Bacillota</taxon>
        <taxon>Clostridia</taxon>
        <taxon>Eubacteriales</taxon>
        <taxon>Clostridiaceae</taxon>
        <taxon>Clostridium</taxon>
    </lineage>
</organism>
<protein>
    <submittedName>
        <fullName evidence="1">Uncharacterized protein</fullName>
    </submittedName>
</protein>
<dbReference type="RefSeq" id="WP_012721387.1">
    <property type="nucleotide sequence ID" value="NC_012658.1"/>
</dbReference>
<dbReference type="AlphaFoldDB" id="A0A3F3A5T8"/>
<dbReference type="Proteomes" id="UP000002333">
    <property type="component" value="Chromosome"/>
</dbReference>
<name>A0A3F3A5T8_CLOB6</name>